<protein>
    <submittedName>
        <fullName evidence="3">5-methylthioadenosine/S-adenosylhomocysteine deaminase</fullName>
        <ecNumber evidence="3">3.5.4.28</ecNumber>
        <ecNumber evidence="3">3.5.4.31</ecNumber>
    </submittedName>
</protein>
<dbReference type="CDD" id="cd01298">
    <property type="entry name" value="ATZ_TRZ_like"/>
    <property type="match status" value="1"/>
</dbReference>
<dbReference type="AlphaFoldDB" id="A0AAE3ZFL2"/>
<dbReference type="InterPro" id="IPR032466">
    <property type="entry name" value="Metal_Hydrolase"/>
</dbReference>
<dbReference type="EC" id="3.5.4.31" evidence="3"/>
<dbReference type="InterPro" id="IPR006680">
    <property type="entry name" value="Amidohydro-rel"/>
</dbReference>
<dbReference type="Proteomes" id="UP001180845">
    <property type="component" value="Unassembled WGS sequence"/>
</dbReference>
<dbReference type="SUPFAM" id="SSF51556">
    <property type="entry name" value="Metallo-dependent hydrolases"/>
    <property type="match status" value="1"/>
</dbReference>
<dbReference type="InterPro" id="IPR050287">
    <property type="entry name" value="MTA/SAH_deaminase"/>
</dbReference>
<sequence length="443" mass="46692">MPIALRLHAPVILPCDAACSVIRDAVVDIDGNGRIAYCGTRTRAPALPHDTVVRECTGVLLPGLINAHAHSPMTLLRGMGGDLPLLRWLREVVWPAESRLRPSDVRAGMALGAVEMLRAGVTTSAEMYFVGESVVEATLAVGSRVLLTSAVIAAPDLSTLGSWQQMVEGVNRWIDADGLRFGPGERIELGYGPHSAYTLPPEALQVIGENAQQRGALVHTHVAESSTEDAELRQQYGSVPMLLDELGVLDGRVLAAHGVHLSDEDIALFARRGVGLAHCPGSNAKLASGTARLVDLLAAGVPVGLGTDGPSSNDDLDLWEEVQLSGMLARLSTGDSTAVTARSALLAATRGGAAALHREDIGALESGRWADIVHVDVDNPAFATGLDAPDEQLLSNLVWAAGSRSVRDVWVAGAEVLRDSEPTRVDRRSVQAAARTAAQHVRG</sequence>
<accession>A0AAE3ZFL2</accession>
<evidence type="ECO:0000313" key="3">
    <source>
        <dbReference type="EMBL" id="MDR7302114.1"/>
    </source>
</evidence>
<evidence type="ECO:0000259" key="2">
    <source>
        <dbReference type="Pfam" id="PF01979"/>
    </source>
</evidence>
<evidence type="ECO:0000313" key="4">
    <source>
        <dbReference type="Proteomes" id="UP001180845"/>
    </source>
</evidence>
<dbReference type="InterPro" id="IPR011059">
    <property type="entry name" value="Metal-dep_hydrolase_composite"/>
</dbReference>
<dbReference type="PANTHER" id="PTHR43794">
    <property type="entry name" value="AMINOHYDROLASE SSNA-RELATED"/>
    <property type="match status" value="1"/>
</dbReference>
<reference evidence="3" key="1">
    <citation type="submission" date="2023-07" db="EMBL/GenBank/DDBJ databases">
        <title>Sequencing the genomes of 1000 actinobacteria strains.</title>
        <authorList>
            <person name="Klenk H.-P."/>
        </authorList>
    </citation>
    <scope>NUCLEOTIDE SEQUENCE</scope>
    <source>
        <strain evidence="3">DSM 45977</strain>
    </source>
</reference>
<dbReference type="GO" id="GO:0050270">
    <property type="term" value="F:S-adenosylhomocysteine deaminase activity"/>
    <property type="evidence" value="ECO:0007669"/>
    <property type="project" value="UniProtKB-EC"/>
</dbReference>
<comment type="caution">
    <text evidence="3">The sequence shown here is derived from an EMBL/GenBank/DDBJ whole genome shotgun (WGS) entry which is preliminary data.</text>
</comment>
<dbReference type="EC" id="3.5.4.28" evidence="3"/>
<keyword evidence="1 3" id="KW-0378">Hydrolase</keyword>
<proteinExistence type="predicted"/>
<dbReference type="Gene3D" id="2.30.40.10">
    <property type="entry name" value="Urease, subunit C, domain 1"/>
    <property type="match status" value="1"/>
</dbReference>
<organism evidence="3 4">
    <name type="scientific">Haloactinomyces albus</name>
    <dbReference type="NCBI Taxonomy" id="1352928"/>
    <lineage>
        <taxon>Bacteria</taxon>
        <taxon>Bacillati</taxon>
        <taxon>Actinomycetota</taxon>
        <taxon>Actinomycetes</taxon>
        <taxon>Actinopolysporales</taxon>
        <taxon>Actinopolysporaceae</taxon>
        <taxon>Haloactinomyces</taxon>
    </lineage>
</organism>
<gene>
    <name evidence="3" type="ORF">JOF55_002295</name>
</gene>
<dbReference type="GO" id="GO:0090614">
    <property type="term" value="F:5'-methylthioadenosine deaminase activity"/>
    <property type="evidence" value="ECO:0007669"/>
    <property type="project" value="UniProtKB-EC"/>
</dbReference>
<dbReference type="PANTHER" id="PTHR43794:SF11">
    <property type="entry name" value="AMIDOHYDROLASE-RELATED DOMAIN-CONTAINING PROTEIN"/>
    <property type="match status" value="1"/>
</dbReference>
<dbReference type="RefSeq" id="WP_310273371.1">
    <property type="nucleotide sequence ID" value="NZ_JAVDXW010000001.1"/>
</dbReference>
<feature type="domain" description="Amidohydrolase-related" evidence="2">
    <location>
        <begin position="59"/>
        <end position="415"/>
    </location>
</feature>
<evidence type="ECO:0000256" key="1">
    <source>
        <dbReference type="ARBA" id="ARBA00022801"/>
    </source>
</evidence>
<name>A0AAE3ZFL2_9ACTN</name>
<dbReference type="Pfam" id="PF01979">
    <property type="entry name" value="Amidohydro_1"/>
    <property type="match status" value="1"/>
</dbReference>
<dbReference type="Gene3D" id="3.20.20.140">
    <property type="entry name" value="Metal-dependent hydrolases"/>
    <property type="match status" value="1"/>
</dbReference>
<keyword evidence="4" id="KW-1185">Reference proteome</keyword>
<dbReference type="SUPFAM" id="SSF51338">
    <property type="entry name" value="Composite domain of metallo-dependent hydrolases"/>
    <property type="match status" value="2"/>
</dbReference>
<dbReference type="EMBL" id="JAVDXW010000001">
    <property type="protein sequence ID" value="MDR7302114.1"/>
    <property type="molecule type" value="Genomic_DNA"/>
</dbReference>